<gene>
    <name evidence="1" type="ORF">Aco04nite_62110</name>
</gene>
<proteinExistence type="predicted"/>
<organism evidence="1 2">
    <name type="scientific">Winogradskya consettensis</name>
    <dbReference type="NCBI Taxonomy" id="113560"/>
    <lineage>
        <taxon>Bacteria</taxon>
        <taxon>Bacillati</taxon>
        <taxon>Actinomycetota</taxon>
        <taxon>Actinomycetes</taxon>
        <taxon>Micromonosporales</taxon>
        <taxon>Micromonosporaceae</taxon>
        <taxon>Winogradskya</taxon>
    </lineage>
</organism>
<keyword evidence="2" id="KW-1185">Reference proteome</keyword>
<dbReference type="RefSeq" id="WP_213000741.1">
    <property type="nucleotide sequence ID" value="NZ_BAAATW010000001.1"/>
</dbReference>
<reference evidence="1" key="1">
    <citation type="submission" date="2021-03" db="EMBL/GenBank/DDBJ databases">
        <title>Whole genome shotgun sequence of Actinoplanes consettensis NBRC 14913.</title>
        <authorList>
            <person name="Komaki H."/>
            <person name="Tamura T."/>
        </authorList>
    </citation>
    <scope>NUCLEOTIDE SEQUENCE</scope>
    <source>
        <strain evidence="1">NBRC 14913</strain>
    </source>
</reference>
<evidence type="ECO:0000313" key="2">
    <source>
        <dbReference type="Proteomes" id="UP000680865"/>
    </source>
</evidence>
<dbReference type="EMBL" id="BOQP01000035">
    <property type="protein sequence ID" value="GIM78766.1"/>
    <property type="molecule type" value="Genomic_DNA"/>
</dbReference>
<sequence length="164" mass="16876">MRKLDRRGKVILGVAAAAAVLANAGVAWAYWSLEGAGSGVVVAGSAVALKLEAHSDDSRPLYPGGTANLTVTVANQNDFPIRITAISPGPAEITADTDHRKNGCLTTGVVVSADVLNVSWQVPKNTIGVFTVPNGLRMTNDSDSACQGATFTIPVRADGQSSES</sequence>
<protein>
    <submittedName>
        <fullName evidence="1">Uncharacterized protein</fullName>
    </submittedName>
</protein>
<dbReference type="AlphaFoldDB" id="A0A919SUE6"/>
<evidence type="ECO:0000313" key="1">
    <source>
        <dbReference type="EMBL" id="GIM78766.1"/>
    </source>
</evidence>
<comment type="caution">
    <text evidence="1">The sequence shown here is derived from an EMBL/GenBank/DDBJ whole genome shotgun (WGS) entry which is preliminary data.</text>
</comment>
<name>A0A919SUE6_9ACTN</name>
<accession>A0A919SUE6</accession>
<dbReference type="Proteomes" id="UP000680865">
    <property type="component" value="Unassembled WGS sequence"/>
</dbReference>